<dbReference type="InterPro" id="IPR000399">
    <property type="entry name" value="TPP-bd_CS"/>
</dbReference>
<evidence type="ECO:0000259" key="4">
    <source>
        <dbReference type="Pfam" id="PF00205"/>
    </source>
</evidence>
<dbReference type="SUPFAM" id="SSF52467">
    <property type="entry name" value="DHS-like NAD/FAD-binding domain"/>
    <property type="match status" value="1"/>
</dbReference>
<dbReference type="Gene3D" id="3.40.50.970">
    <property type="match status" value="2"/>
</dbReference>
<feature type="domain" description="Thiamine pyrophosphate enzyme N-terminal TPP-binding" evidence="6">
    <location>
        <begin position="9"/>
        <end position="114"/>
    </location>
</feature>
<dbReference type="GO" id="GO:0050660">
    <property type="term" value="F:flavin adenine dinucleotide binding"/>
    <property type="evidence" value="ECO:0007669"/>
    <property type="project" value="TreeGrafter"/>
</dbReference>
<dbReference type="InterPro" id="IPR029061">
    <property type="entry name" value="THDP-binding"/>
</dbReference>
<dbReference type="InterPro" id="IPR012000">
    <property type="entry name" value="Thiamin_PyroP_enz_cen_dom"/>
</dbReference>
<dbReference type="GO" id="GO:0030976">
    <property type="term" value="F:thiamine pyrophosphate binding"/>
    <property type="evidence" value="ECO:0007669"/>
    <property type="project" value="InterPro"/>
</dbReference>
<dbReference type="PROSITE" id="PS00187">
    <property type="entry name" value="TPP_ENZYMES"/>
    <property type="match status" value="1"/>
</dbReference>
<dbReference type="GO" id="GO:0000287">
    <property type="term" value="F:magnesium ion binding"/>
    <property type="evidence" value="ECO:0007669"/>
    <property type="project" value="InterPro"/>
</dbReference>
<name>A0A841CHU4_9PSEU</name>
<evidence type="ECO:0000259" key="6">
    <source>
        <dbReference type="Pfam" id="PF02776"/>
    </source>
</evidence>
<gene>
    <name evidence="7" type="ORF">FHS29_004710</name>
</gene>
<dbReference type="Pfam" id="PF02775">
    <property type="entry name" value="TPP_enzyme_C"/>
    <property type="match status" value="1"/>
</dbReference>
<dbReference type="GO" id="GO:0003984">
    <property type="term" value="F:acetolactate synthase activity"/>
    <property type="evidence" value="ECO:0007669"/>
    <property type="project" value="TreeGrafter"/>
</dbReference>
<dbReference type="InterPro" id="IPR012001">
    <property type="entry name" value="Thiamin_PyroP_enz_TPP-bd_dom"/>
</dbReference>
<sequence>MPTVRRISHQFLERRGLTTVFGNPGSNELPFLAELPASFRYVLGLHEGVVVGMADGYAQATGRPVLVNLHAAAGSGNAMGALTNAVYSRSPLVLTAGQQVRSAIGLEAMLANVDAAHLMRPLVGWSGEPSCAADVPRSLAQAVFEAELHRRPTYLSVPYDDWAQELDDSVAVTLDREVRRGFAPTEDQLAELVGQVSTARNPALVLGGDIDAAGLFDRAVALAEHLALPTWVAPSPHRLPFPNRHRLFRGVLPAGIAPVSTALAGHDLILVLGAPVFRYHQHVPGPYLPEGSRLVQVTDDLGAATRAPMGEALVADPGAVVEALLARTTARGGETGYVPNPEPATAEEALHPEQVFAALRETQTADTTYVVESTSTNSAWWRQMDLRQGSSYFFPASGGLGFGLPAAVGMAMGRPDRPVVAVVGDGSANYGITALWTAAQHRVPVTFVILRNGTYGALRWFGGLLGTPDVPGTEIPGLDFTRIAEGYGVPATTVTEVDELHAQLKAVADGPRLIQVDTQLTTPE</sequence>
<protein>
    <submittedName>
        <fullName evidence="7">Benzoylformate decarboxylase</fullName>
        <ecNumber evidence="7">4.1.1.7</ecNumber>
    </submittedName>
</protein>
<dbReference type="CDD" id="cd07035">
    <property type="entry name" value="TPP_PYR_POX_like"/>
    <property type="match status" value="1"/>
</dbReference>
<comment type="similarity">
    <text evidence="1 3">Belongs to the TPP enzyme family.</text>
</comment>
<dbReference type="InterPro" id="IPR011766">
    <property type="entry name" value="TPP_enzyme_TPP-bd"/>
</dbReference>
<evidence type="ECO:0000256" key="2">
    <source>
        <dbReference type="ARBA" id="ARBA00023052"/>
    </source>
</evidence>
<dbReference type="Gene3D" id="3.40.50.1220">
    <property type="entry name" value="TPP-binding domain"/>
    <property type="match status" value="1"/>
</dbReference>
<accession>A0A841CHU4</accession>
<reference evidence="7 8" key="1">
    <citation type="submission" date="2020-08" db="EMBL/GenBank/DDBJ databases">
        <title>Genomic Encyclopedia of Type Strains, Phase III (KMG-III): the genomes of soil and plant-associated and newly described type strains.</title>
        <authorList>
            <person name="Whitman W."/>
        </authorList>
    </citation>
    <scope>NUCLEOTIDE SEQUENCE [LARGE SCALE GENOMIC DNA]</scope>
    <source>
        <strain evidence="7 8">CECT 8640</strain>
    </source>
</reference>
<proteinExistence type="inferred from homology"/>
<dbReference type="Pfam" id="PF02776">
    <property type="entry name" value="TPP_enzyme_N"/>
    <property type="match status" value="1"/>
</dbReference>
<keyword evidence="7" id="KW-0456">Lyase</keyword>
<dbReference type="EC" id="4.1.1.7" evidence="7"/>
<dbReference type="Proteomes" id="UP000547510">
    <property type="component" value="Unassembled WGS sequence"/>
</dbReference>
<dbReference type="EMBL" id="JACHJN010000007">
    <property type="protein sequence ID" value="MBB5958102.1"/>
    <property type="molecule type" value="Genomic_DNA"/>
</dbReference>
<organism evidence="7 8">
    <name type="scientific">Saccharothrix tamanrassetensis</name>
    <dbReference type="NCBI Taxonomy" id="1051531"/>
    <lineage>
        <taxon>Bacteria</taxon>
        <taxon>Bacillati</taxon>
        <taxon>Actinomycetota</taxon>
        <taxon>Actinomycetes</taxon>
        <taxon>Pseudonocardiales</taxon>
        <taxon>Pseudonocardiaceae</taxon>
        <taxon>Saccharothrix</taxon>
    </lineage>
</organism>
<dbReference type="InterPro" id="IPR029035">
    <property type="entry name" value="DHS-like_NAD/FAD-binding_dom"/>
</dbReference>
<dbReference type="NCBIfam" id="NF005485">
    <property type="entry name" value="PRK07092.1"/>
    <property type="match status" value="1"/>
</dbReference>
<dbReference type="PANTHER" id="PTHR18968">
    <property type="entry name" value="THIAMINE PYROPHOSPHATE ENZYMES"/>
    <property type="match status" value="1"/>
</dbReference>
<dbReference type="Pfam" id="PF00205">
    <property type="entry name" value="TPP_enzyme_M"/>
    <property type="match status" value="1"/>
</dbReference>
<feature type="domain" description="Thiamine pyrophosphate enzyme TPP-binding" evidence="5">
    <location>
        <begin position="378"/>
        <end position="516"/>
    </location>
</feature>
<evidence type="ECO:0000259" key="5">
    <source>
        <dbReference type="Pfam" id="PF02775"/>
    </source>
</evidence>
<evidence type="ECO:0000313" key="7">
    <source>
        <dbReference type="EMBL" id="MBB5958102.1"/>
    </source>
</evidence>
<keyword evidence="8" id="KW-1185">Reference proteome</keyword>
<dbReference type="CDD" id="cd02002">
    <property type="entry name" value="TPP_BFDC"/>
    <property type="match status" value="1"/>
</dbReference>
<dbReference type="AlphaFoldDB" id="A0A841CHU4"/>
<evidence type="ECO:0000313" key="8">
    <source>
        <dbReference type="Proteomes" id="UP000547510"/>
    </source>
</evidence>
<dbReference type="InterPro" id="IPR045229">
    <property type="entry name" value="TPP_enz"/>
</dbReference>
<evidence type="ECO:0000256" key="1">
    <source>
        <dbReference type="ARBA" id="ARBA00007812"/>
    </source>
</evidence>
<feature type="domain" description="Thiamine pyrophosphate enzyme central" evidence="4">
    <location>
        <begin position="190"/>
        <end position="324"/>
    </location>
</feature>
<dbReference type="SUPFAM" id="SSF52518">
    <property type="entry name" value="Thiamin diphosphate-binding fold (THDP-binding)"/>
    <property type="match status" value="2"/>
</dbReference>
<comment type="caution">
    <text evidence="7">The sequence shown here is derived from an EMBL/GenBank/DDBJ whole genome shotgun (WGS) entry which is preliminary data.</text>
</comment>
<dbReference type="RefSeq" id="WP_184693758.1">
    <property type="nucleotide sequence ID" value="NZ_JACHJN010000007.1"/>
</dbReference>
<keyword evidence="2 3" id="KW-0786">Thiamine pyrophosphate</keyword>
<dbReference type="GO" id="GO:0050695">
    <property type="term" value="F:benzoylformate decarboxylase activity"/>
    <property type="evidence" value="ECO:0007669"/>
    <property type="project" value="UniProtKB-EC"/>
</dbReference>
<dbReference type="PANTHER" id="PTHR18968:SF133">
    <property type="entry name" value="BENZOYLFORMATE DECARBOXYLASE"/>
    <property type="match status" value="1"/>
</dbReference>
<evidence type="ECO:0000256" key="3">
    <source>
        <dbReference type="RuleBase" id="RU362132"/>
    </source>
</evidence>